<organism evidence="1 2">
    <name type="scientific">Methylophilus glucosoxydans</name>
    <dbReference type="NCBI Taxonomy" id="752553"/>
    <lineage>
        <taxon>Bacteria</taxon>
        <taxon>Pseudomonadati</taxon>
        <taxon>Pseudomonadota</taxon>
        <taxon>Betaproteobacteria</taxon>
        <taxon>Nitrosomonadales</taxon>
        <taxon>Methylophilaceae</taxon>
        <taxon>Methylophilus</taxon>
    </lineage>
</organism>
<dbReference type="PANTHER" id="PTHR33558:SF1">
    <property type="entry name" value="GLUTAREDOXIN-LIKE PROTEIN C5ORF63 HOMOLOG"/>
    <property type="match status" value="1"/>
</dbReference>
<dbReference type="Gene3D" id="3.40.30.10">
    <property type="entry name" value="Glutaredoxin"/>
    <property type="match status" value="1"/>
</dbReference>
<evidence type="ECO:0000313" key="2">
    <source>
        <dbReference type="Proteomes" id="UP001597106"/>
    </source>
</evidence>
<name>A0ABW3GHT7_9PROT</name>
<protein>
    <submittedName>
        <fullName evidence="1">Glutaredoxin family protein</fullName>
    </submittedName>
</protein>
<dbReference type="InterPro" id="IPR052565">
    <property type="entry name" value="Glutaredoxin-like_YDR286C"/>
</dbReference>
<dbReference type="Pfam" id="PF05768">
    <property type="entry name" value="Glrx-like"/>
    <property type="match status" value="1"/>
</dbReference>
<comment type="caution">
    <text evidence="1">The sequence shown here is derived from an EMBL/GenBank/DDBJ whole genome shotgun (WGS) entry which is preliminary data.</text>
</comment>
<dbReference type="SUPFAM" id="SSF52833">
    <property type="entry name" value="Thioredoxin-like"/>
    <property type="match status" value="1"/>
</dbReference>
<accession>A0ABW3GHT7</accession>
<dbReference type="RefSeq" id="WP_194748716.1">
    <property type="nucleotide sequence ID" value="NZ_JBHTJW010000002.1"/>
</dbReference>
<gene>
    <name evidence="1" type="ORF">ACFQ1T_05415</name>
</gene>
<reference evidence="2" key="1">
    <citation type="journal article" date="2019" name="Int. J. Syst. Evol. Microbiol.">
        <title>The Global Catalogue of Microorganisms (GCM) 10K type strain sequencing project: providing services to taxonomists for standard genome sequencing and annotation.</title>
        <authorList>
            <consortium name="The Broad Institute Genomics Platform"/>
            <consortium name="The Broad Institute Genome Sequencing Center for Infectious Disease"/>
            <person name="Wu L."/>
            <person name="Ma J."/>
        </authorList>
    </citation>
    <scope>NUCLEOTIDE SEQUENCE [LARGE SCALE GENOMIC DNA]</scope>
    <source>
        <strain evidence="2">CCUG 59685</strain>
    </source>
</reference>
<dbReference type="PANTHER" id="PTHR33558">
    <property type="entry name" value="GLUTAREDOXIN-LIKE PROTEIN C5ORF63 HOMOLOG"/>
    <property type="match status" value="1"/>
</dbReference>
<dbReference type="InterPro" id="IPR008554">
    <property type="entry name" value="Glutaredoxin-like"/>
</dbReference>
<keyword evidence="2" id="KW-1185">Reference proteome</keyword>
<dbReference type="EMBL" id="JBHTJW010000002">
    <property type="protein sequence ID" value="MFD0929213.1"/>
    <property type="molecule type" value="Genomic_DNA"/>
</dbReference>
<proteinExistence type="predicted"/>
<dbReference type="InterPro" id="IPR036249">
    <property type="entry name" value="Thioredoxin-like_sf"/>
</dbReference>
<evidence type="ECO:0000313" key="1">
    <source>
        <dbReference type="EMBL" id="MFD0929213.1"/>
    </source>
</evidence>
<sequence length="82" mass="9614">MQKPLILFGTLGCHLCEDAERILQALKLPYQYVDIIEDEKLLERYQISIPVLLENSSDQENILAWPFNSEQVSQWLLSHRTK</sequence>
<dbReference type="Proteomes" id="UP001597106">
    <property type="component" value="Unassembled WGS sequence"/>
</dbReference>